<name>A0A8J6NQW6_9BACT</name>
<dbReference type="GO" id="GO:0032993">
    <property type="term" value="C:protein-DNA complex"/>
    <property type="evidence" value="ECO:0007669"/>
    <property type="project" value="TreeGrafter"/>
</dbReference>
<dbReference type="AlphaFoldDB" id="A0A8J6NQW6"/>
<evidence type="ECO:0000259" key="7">
    <source>
        <dbReference type="PROSITE" id="PS50110"/>
    </source>
</evidence>
<accession>A0A8J6NQW6</accession>
<dbReference type="GO" id="GO:0006355">
    <property type="term" value="P:regulation of DNA-templated transcription"/>
    <property type="evidence" value="ECO:0007669"/>
    <property type="project" value="TreeGrafter"/>
</dbReference>
<protein>
    <submittedName>
        <fullName evidence="8">Response regulator</fullName>
    </submittedName>
</protein>
<gene>
    <name evidence="8" type="ORF">H8D96_03115</name>
</gene>
<keyword evidence="2" id="KW-0902">Two-component regulatory system</keyword>
<dbReference type="FunFam" id="3.40.50.2300:FF:000018">
    <property type="entry name" value="DNA-binding transcriptional regulator NtrC"/>
    <property type="match status" value="1"/>
</dbReference>
<keyword evidence="5" id="KW-0804">Transcription</keyword>
<dbReference type="GO" id="GO:0000156">
    <property type="term" value="F:phosphorelay response regulator activity"/>
    <property type="evidence" value="ECO:0007669"/>
    <property type="project" value="TreeGrafter"/>
</dbReference>
<keyword evidence="1 6" id="KW-0597">Phosphoprotein</keyword>
<dbReference type="PROSITE" id="PS50110">
    <property type="entry name" value="RESPONSE_REGULATORY"/>
    <property type="match status" value="1"/>
</dbReference>
<organism evidence="8 9">
    <name type="scientific">Candidatus Desulfatibia vada</name>
    <dbReference type="NCBI Taxonomy" id="2841696"/>
    <lineage>
        <taxon>Bacteria</taxon>
        <taxon>Pseudomonadati</taxon>
        <taxon>Thermodesulfobacteriota</taxon>
        <taxon>Desulfobacteria</taxon>
        <taxon>Desulfobacterales</taxon>
        <taxon>Desulfobacterales incertae sedis</taxon>
        <taxon>Candidatus Desulfatibia</taxon>
    </lineage>
</organism>
<evidence type="ECO:0000313" key="8">
    <source>
        <dbReference type="EMBL" id="MBC8430889.1"/>
    </source>
</evidence>
<proteinExistence type="predicted"/>
<dbReference type="EMBL" id="JACNIG010000092">
    <property type="protein sequence ID" value="MBC8430889.1"/>
    <property type="molecule type" value="Genomic_DNA"/>
</dbReference>
<comment type="caution">
    <text evidence="8">The sequence shown here is derived from an EMBL/GenBank/DDBJ whole genome shotgun (WGS) entry which is preliminary data.</text>
</comment>
<evidence type="ECO:0000313" key="9">
    <source>
        <dbReference type="Proteomes" id="UP000605201"/>
    </source>
</evidence>
<dbReference type="PANTHER" id="PTHR48111">
    <property type="entry name" value="REGULATOR OF RPOS"/>
    <property type="match status" value="1"/>
</dbReference>
<keyword evidence="4" id="KW-0238">DNA-binding</keyword>
<dbReference type="GO" id="GO:0005829">
    <property type="term" value="C:cytosol"/>
    <property type="evidence" value="ECO:0007669"/>
    <property type="project" value="TreeGrafter"/>
</dbReference>
<dbReference type="InterPro" id="IPR001789">
    <property type="entry name" value="Sig_transdc_resp-reg_receiver"/>
</dbReference>
<evidence type="ECO:0000256" key="2">
    <source>
        <dbReference type="ARBA" id="ARBA00023012"/>
    </source>
</evidence>
<evidence type="ECO:0000256" key="4">
    <source>
        <dbReference type="ARBA" id="ARBA00023125"/>
    </source>
</evidence>
<dbReference type="PANTHER" id="PTHR48111:SF40">
    <property type="entry name" value="PHOSPHATE REGULON TRANSCRIPTIONAL REGULATORY PROTEIN PHOB"/>
    <property type="match status" value="1"/>
</dbReference>
<dbReference type="Pfam" id="PF00072">
    <property type="entry name" value="Response_reg"/>
    <property type="match status" value="1"/>
</dbReference>
<dbReference type="Proteomes" id="UP000605201">
    <property type="component" value="Unassembled WGS sequence"/>
</dbReference>
<dbReference type="InterPro" id="IPR039420">
    <property type="entry name" value="WalR-like"/>
</dbReference>
<feature type="modified residue" description="4-aspartylphosphate" evidence="6">
    <location>
        <position position="53"/>
    </location>
</feature>
<reference evidence="8 9" key="1">
    <citation type="submission" date="2020-08" db="EMBL/GenBank/DDBJ databases">
        <title>Bridging the membrane lipid divide: bacteria of the FCB group superphylum have the potential to synthesize archaeal ether lipids.</title>
        <authorList>
            <person name="Villanueva L."/>
            <person name="Von Meijenfeldt F.A.B."/>
            <person name="Westbye A.B."/>
            <person name="Yadav S."/>
            <person name="Hopmans E.C."/>
            <person name="Dutilh B.E."/>
            <person name="Sinninghe Damste J.S."/>
        </authorList>
    </citation>
    <scope>NUCLEOTIDE SEQUENCE [LARGE SCALE GENOMIC DNA]</scope>
    <source>
        <strain evidence="8">NIOZ-UU17</strain>
    </source>
</reference>
<evidence type="ECO:0000256" key="5">
    <source>
        <dbReference type="ARBA" id="ARBA00023163"/>
    </source>
</evidence>
<keyword evidence="3" id="KW-0805">Transcription regulation</keyword>
<dbReference type="SMART" id="SM00448">
    <property type="entry name" value="REC"/>
    <property type="match status" value="1"/>
</dbReference>
<feature type="domain" description="Response regulatory" evidence="7">
    <location>
        <begin position="4"/>
        <end position="118"/>
    </location>
</feature>
<evidence type="ECO:0000256" key="3">
    <source>
        <dbReference type="ARBA" id="ARBA00023015"/>
    </source>
</evidence>
<dbReference type="GO" id="GO:0000976">
    <property type="term" value="F:transcription cis-regulatory region binding"/>
    <property type="evidence" value="ECO:0007669"/>
    <property type="project" value="TreeGrafter"/>
</dbReference>
<evidence type="ECO:0000256" key="1">
    <source>
        <dbReference type="ARBA" id="ARBA00022553"/>
    </source>
</evidence>
<dbReference type="SUPFAM" id="SSF52172">
    <property type="entry name" value="CheY-like"/>
    <property type="match status" value="1"/>
</dbReference>
<sequence>MKIKVLLVDDEKDFIETLAQRLEVRGFEVKTAFSGDECLDLIQEHEFDVIVLDVLMPGKDGIETLREIKSLKPLLYVIMLTGHATVETGIEGMKLGAYDYLIKPTETADLVDKITKAHHLKAEHEERICNAETKRIIKKRGW</sequence>
<dbReference type="InterPro" id="IPR011006">
    <property type="entry name" value="CheY-like_superfamily"/>
</dbReference>
<evidence type="ECO:0000256" key="6">
    <source>
        <dbReference type="PROSITE-ProRule" id="PRU00169"/>
    </source>
</evidence>
<dbReference type="Gene3D" id="3.40.50.2300">
    <property type="match status" value="1"/>
</dbReference>